<evidence type="ECO:0000313" key="4">
    <source>
        <dbReference type="Proteomes" id="UP000176593"/>
    </source>
</evidence>
<organism evidence="3 4">
    <name type="scientific">Candidatus Uhrbacteria bacterium RIFCSPLOWO2_02_FULL_48_18</name>
    <dbReference type="NCBI Taxonomy" id="1802408"/>
    <lineage>
        <taxon>Bacteria</taxon>
        <taxon>Candidatus Uhriibacteriota</taxon>
    </lineage>
</organism>
<dbReference type="AlphaFoldDB" id="A0A1F7V6R7"/>
<protein>
    <recommendedName>
        <fullName evidence="5">Lipoprotein</fullName>
    </recommendedName>
</protein>
<sequence>MKFFRMILVIASLAVFCTGCDTDPQGSQDSSVAQADGGTNDNGGKPDANSNPDYWDWKDVPVDHGYGYTFIEGKVPDNKPATFYVCSNCPSWKGGTNPDYEKDPCVNMREPNESHAHNTVIFKDVVSFKHPTTANIQFGSDFEVCVERKDYLFVPQHFNIKGAADPKVTTGKKLEWKDPCSWGLAPNKTCTDSLDGKKKNVATSVKNGKVTMTVGNSELEAWVTDNNLIETDSEAIPGLKVSGTIQPDLSLIKYHLTLGNDSQDGTLTCQ</sequence>
<proteinExistence type="predicted"/>
<reference evidence="3 4" key="1">
    <citation type="journal article" date="2016" name="Nat. Commun.">
        <title>Thousands of microbial genomes shed light on interconnected biogeochemical processes in an aquifer system.</title>
        <authorList>
            <person name="Anantharaman K."/>
            <person name="Brown C.T."/>
            <person name="Hug L.A."/>
            <person name="Sharon I."/>
            <person name="Castelle C.J."/>
            <person name="Probst A.J."/>
            <person name="Thomas B.C."/>
            <person name="Singh A."/>
            <person name="Wilkins M.J."/>
            <person name="Karaoz U."/>
            <person name="Brodie E.L."/>
            <person name="Williams K.H."/>
            <person name="Hubbard S.S."/>
            <person name="Banfield J.F."/>
        </authorList>
    </citation>
    <scope>NUCLEOTIDE SEQUENCE [LARGE SCALE GENOMIC DNA]</scope>
</reference>
<gene>
    <name evidence="3" type="ORF">A3I41_01340</name>
</gene>
<dbReference type="EMBL" id="MGEQ01000010">
    <property type="protein sequence ID" value="OGL86199.1"/>
    <property type="molecule type" value="Genomic_DNA"/>
</dbReference>
<comment type="caution">
    <text evidence="3">The sequence shown here is derived from an EMBL/GenBank/DDBJ whole genome shotgun (WGS) entry which is preliminary data.</text>
</comment>
<dbReference type="Proteomes" id="UP000176593">
    <property type="component" value="Unassembled WGS sequence"/>
</dbReference>
<evidence type="ECO:0000256" key="2">
    <source>
        <dbReference type="SAM" id="SignalP"/>
    </source>
</evidence>
<feature type="region of interest" description="Disordered" evidence="1">
    <location>
        <begin position="27"/>
        <end position="54"/>
    </location>
</feature>
<accession>A0A1F7V6R7</accession>
<feature type="compositionally biased region" description="Polar residues" evidence="1">
    <location>
        <begin position="27"/>
        <end position="39"/>
    </location>
</feature>
<evidence type="ECO:0008006" key="5">
    <source>
        <dbReference type="Google" id="ProtNLM"/>
    </source>
</evidence>
<evidence type="ECO:0000313" key="3">
    <source>
        <dbReference type="EMBL" id="OGL86199.1"/>
    </source>
</evidence>
<name>A0A1F7V6R7_9BACT</name>
<keyword evidence="2" id="KW-0732">Signal</keyword>
<evidence type="ECO:0000256" key="1">
    <source>
        <dbReference type="SAM" id="MobiDB-lite"/>
    </source>
</evidence>
<feature type="signal peptide" evidence="2">
    <location>
        <begin position="1"/>
        <end position="21"/>
    </location>
</feature>
<feature type="chain" id="PRO_5009533179" description="Lipoprotein" evidence="2">
    <location>
        <begin position="22"/>
        <end position="270"/>
    </location>
</feature>